<feature type="transmembrane region" description="Helical" evidence="6">
    <location>
        <begin position="179"/>
        <end position="199"/>
    </location>
</feature>
<name>A0AAV5AU42_9AGAM</name>
<evidence type="ECO:0000256" key="6">
    <source>
        <dbReference type="SAM" id="Phobius"/>
    </source>
</evidence>
<proteinExistence type="predicted"/>
<dbReference type="EMBL" id="BPWL01000019">
    <property type="protein sequence ID" value="GJJ16316.1"/>
    <property type="molecule type" value="Genomic_DNA"/>
</dbReference>
<dbReference type="PANTHER" id="PTHR43791">
    <property type="entry name" value="PERMEASE-RELATED"/>
    <property type="match status" value="1"/>
</dbReference>
<evidence type="ECO:0000256" key="5">
    <source>
        <dbReference type="ARBA" id="ARBA00023136"/>
    </source>
</evidence>
<dbReference type="GO" id="GO:0016020">
    <property type="term" value="C:membrane"/>
    <property type="evidence" value="ECO:0007669"/>
    <property type="project" value="UniProtKB-SubCell"/>
</dbReference>
<organism evidence="7 8">
    <name type="scientific">Clathrus columnatus</name>
    <dbReference type="NCBI Taxonomy" id="1419009"/>
    <lineage>
        <taxon>Eukaryota</taxon>
        <taxon>Fungi</taxon>
        <taxon>Dikarya</taxon>
        <taxon>Basidiomycota</taxon>
        <taxon>Agaricomycotina</taxon>
        <taxon>Agaricomycetes</taxon>
        <taxon>Phallomycetidae</taxon>
        <taxon>Phallales</taxon>
        <taxon>Clathraceae</taxon>
        <taxon>Clathrus</taxon>
    </lineage>
</organism>
<keyword evidence="4 6" id="KW-1133">Transmembrane helix</keyword>
<sequence>MALAGTTNYASITAVRFLLGAAEALVPGFVYFLTFWYKPEERSLRVALILASSTLAGAFGGAIAFGVGKLNRVHNLEAWRYLFLIEGAPSCAVAILVYFFFPDWPETASWLNDSERELAVSRLKGVASLGSLSLFSPTIVSGLGYENLQAQLFTVPPYACAYVVTVLVSFASDHYNARSLFGIASMFIAAICFLIQGLLSAEAFVARYVLLCIASSGSFACVPPALGWLSSNLHSTGAAGLAIAMSVSFGGPGQIIADEAPGYRTGHLTNFAVLLLGTIVAAILRIMYIRKNSRLSATERKWVL</sequence>
<feature type="transmembrane region" description="Helical" evidence="6">
    <location>
        <begin position="268"/>
        <end position="288"/>
    </location>
</feature>
<keyword evidence="8" id="KW-1185">Reference proteome</keyword>
<dbReference type="Pfam" id="PF07690">
    <property type="entry name" value="MFS_1"/>
    <property type="match status" value="1"/>
</dbReference>
<feature type="transmembrane region" description="Helical" evidence="6">
    <location>
        <begin position="205"/>
        <end position="226"/>
    </location>
</feature>
<evidence type="ECO:0000313" key="8">
    <source>
        <dbReference type="Proteomes" id="UP001050691"/>
    </source>
</evidence>
<protein>
    <recommendedName>
        <fullName evidence="9">Major facilitator superfamily (MFS) profile domain-containing protein</fullName>
    </recommendedName>
</protein>
<evidence type="ECO:0008006" key="9">
    <source>
        <dbReference type="Google" id="ProtNLM"/>
    </source>
</evidence>
<dbReference type="AlphaFoldDB" id="A0AAV5AU42"/>
<keyword evidence="2" id="KW-0813">Transport</keyword>
<accession>A0AAV5AU42</accession>
<keyword evidence="3 6" id="KW-0812">Transmembrane</keyword>
<feature type="transmembrane region" description="Helical" evidence="6">
    <location>
        <begin position="12"/>
        <end position="34"/>
    </location>
</feature>
<evidence type="ECO:0000256" key="4">
    <source>
        <dbReference type="ARBA" id="ARBA00022989"/>
    </source>
</evidence>
<dbReference type="Gene3D" id="1.20.1250.20">
    <property type="entry name" value="MFS general substrate transporter like domains"/>
    <property type="match status" value="2"/>
</dbReference>
<feature type="transmembrane region" description="Helical" evidence="6">
    <location>
        <begin position="238"/>
        <end position="256"/>
    </location>
</feature>
<reference evidence="7" key="1">
    <citation type="submission" date="2021-10" db="EMBL/GenBank/DDBJ databases">
        <title>De novo Genome Assembly of Clathrus columnatus (Basidiomycota, Fungi) Using Illumina and Nanopore Sequence Data.</title>
        <authorList>
            <person name="Ogiso-Tanaka E."/>
            <person name="Itagaki H."/>
            <person name="Hosoya T."/>
            <person name="Hosaka K."/>
        </authorList>
    </citation>
    <scope>NUCLEOTIDE SEQUENCE</scope>
    <source>
        <strain evidence="7">MO-923</strain>
    </source>
</reference>
<comment type="subcellular location">
    <subcellularLocation>
        <location evidence="1">Membrane</location>
        <topology evidence="1">Multi-pass membrane protein</topology>
    </subcellularLocation>
</comment>
<evidence type="ECO:0000256" key="2">
    <source>
        <dbReference type="ARBA" id="ARBA00022448"/>
    </source>
</evidence>
<feature type="transmembrane region" description="Helical" evidence="6">
    <location>
        <begin position="46"/>
        <end position="67"/>
    </location>
</feature>
<feature type="transmembrane region" description="Helical" evidence="6">
    <location>
        <begin position="155"/>
        <end position="172"/>
    </location>
</feature>
<evidence type="ECO:0000313" key="7">
    <source>
        <dbReference type="EMBL" id="GJJ16316.1"/>
    </source>
</evidence>
<dbReference type="InterPro" id="IPR011701">
    <property type="entry name" value="MFS"/>
</dbReference>
<comment type="caution">
    <text evidence="7">The sequence shown here is derived from an EMBL/GenBank/DDBJ whole genome shotgun (WGS) entry which is preliminary data.</text>
</comment>
<dbReference type="GO" id="GO:0022857">
    <property type="term" value="F:transmembrane transporter activity"/>
    <property type="evidence" value="ECO:0007669"/>
    <property type="project" value="InterPro"/>
</dbReference>
<dbReference type="Proteomes" id="UP001050691">
    <property type="component" value="Unassembled WGS sequence"/>
</dbReference>
<dbReference type="SUPFAM" id="SSF103473">
    <property type="entry name" value="MFS general substrate transporter"/>
    <property type="match status" value="1"/>
</dbReference>
<evidence type="ECO:0000256" key="1">
    <source>
        <dbReference type="ARBA" id="ARBA00004141"/>
    </source>
</evidence>
<evidence type="ECO:0000256" key="3">
    <source>
        <dbReference type="ARBA" id="ARBA00022692"/>
    </source>
</evidence>
<dbReference type="InterPro" id="IPR036259">
    <property type="entry name" value="MFS_trans_sf"/>
</dbReference>
<dbReference type="PANTHER" id="PTHR43791:SF49">
    <property type="entry name" value="TRANSPORTER, PUTATIVE (AFU_ORTHOLOGUE AFUA_4G04250)-RELATED"/>
    <property type="match status" value="1"/>
</dbReference>
<keyword evidence="5 6" id="KW-0472">Membrane</keyword>
<gene>
    <name evidence="7" type="ORF">Clacol_010613</name>
</gene>
<feature type="transmembrane region" description="Helical" evidence="6">
    <location>
        <begin position="79"/>
        <end position="101"/>
    </location>
</feature>